<comment type="similarity">
    <text evidence="2">Belongs to the major facilitator superfamily. Nitrate/nitrite porter (TC 2.A.1.8) family.</text>
</comment>
<feature type="transmembrane region" description="Helical" evidence="8">
    <location>
        <begin position="267"/>
        <end position="285"/>
    </location>
</feature>
<feature type="transmembrane region" description="Helical" evidence="8">
    <location>
        <begin position="43"/>
        <end position="60"/>
    </location>
</feature>
<accession>A0A2N0ZFK7</accession>
<feature type="transmembrane region" description="Helical" evidence="8">
    <location>
        <begin position="354"/>
        <end position="377"/>
    </location>
</feature>
<dbReference type="RefSeq" id="WP_066189526.1">
    <property type="nucleotide sequence ID" value="NZ_JARMMB010000015.1"/>
</dbReference>
<feature type="domain" description="Major facilitator superfamily (MFS) profile" evidence="11">
    <location>
        <begin position="5"/>
        <end position="380"/>
    </location>
</feature>
<dbReference type="Gene3D" id="1.20.1250.20">
    <property type="entry name" value="MFS general substrate transporter like domains"/>
    <property type="match status" value="1"/>
</dbReference>
<dbReference type="PANTHER" id="PTHR23515">
    <property type="entry name" value="HIGH-AFFINITY NITRATE TRANSPORTER 2.3"/>
    <property type="match status" value="1"/>
</dbReference>
<feature type="transmembrane region" description="Helical" evidence="8">
    <location>
        <begin position="96"/>
        <end position="117"/>
    </location>
</feature>
<dbReference type="EMBL" id="PISD01000030">
    <property type="protein sequence ID" value="PKG28287.1"/>
    <property type="molecule type" value="Genomic_DNA"/>
</dbReference>
<comment type="subcellular location">
    <subcellularLocation>
        <location evidence="1">Cell membrane</location>
        <topology evidence="1">Multi-pass membrane protein</topology>
    </subcellularLocation>
</comment>
<proteinExistence type="inferred from homology"/>
<name>A0A2N0ZFK7_9BACI</name>
<dbReference type="PROSITE" id="PS50113">
    <property type="entry name" value="PAC"/>
    <property type="match status" value="1"/>
</dbReference>
<dbReference type="Gene3D" id="3.30.450.20">
    <property type="entry name" value="PAS domain"/>
    <property type="match status" value="1"/>
</dbReference>
<feature type="transmembrane region" description="Helical" evidence="8">
    <location>
        <begin position="243"/>
        <end position="260"/>
    </location>
</feature>
<evidence type="ECO:0000256" key="7">
    <source>
        <dbReference type="ARBA" id="ARBA00023136"/>
    </source>
</evidence>
<reference evidence="12 13" key="1">
    <citation type="journal article" date="2010" name="Int. J. Syst. Evol. Microbiol.">
        <title>Bacillus horneckiae sp. nov., isolated from a spacecraft-assembly clean room.</title>
        <authorList>
            <person name="Vaishampayan P."/>
            <person name="Probst A."/>
            <person name="Krishnamurthi S."/>
            <person name="Ghosh S."/>
            <person name="Osman S."/>
            <person name="McDowall A."/>
            <person name="Ruckmani A."/>
            <person name="Mayilraj S."/>
            <person name="Venkateswaran K."/>
        </authorList>
    </citation>
    <scope>NUCLEOTIDE SEQUENCE [LARGE SCALE GENOMIC DNA]</scope>
    <source>
        <strain evidence="13">1PO1SC</strain>
    </source>
</reference>
<feature type="domain" description="PAS" evidence="9">
    <location>
        <begin position="385"/>
        <end position="426"/>
    </location>
</feature>
<evidence type="ECO:0000313" key="13">
    <source>
        <dbReference type="Proteomes" id="UP000233343"/>
    </source>
</evidence>
<evidence type="ECO:0000256" key="6">
    <source>
        <dbReference type="ARBA" id="ARBA00023063"/>
    </source>
</evidence>
<organism evidence="12 13">
    <name type="scientific">Cytobacillus horneckiae</name>
    <dbReference type="NCBI Taxonomy" id="549687"/>
    <lineage>
        <taxon>Bacteria</taxon>
        <taxon>Bacillati</taxon>
        <taxon>Bacillota</taxon>
        <taxon>Bacilli</taxon>
        <taxon>Bacillales</taxon>
        <taxon>Bacillaceae</taxon>
        <taxon>Cytobacillus</taxon>
    </lineage>
</organism>
<dbReference type="NCBIfam" id="TIGR00229">
    <property type="entry name" value="sensory_box"/>
    <property type="match status" value="1"/>
</dbReference>
<dbReference type="PROSITE" id="PS50112">
    <property type="entry name" value="PAS"/>
    <property type="match status" value="1"/>
</dbReference>
<dbReference type="Proteomes" id="UP000233343">
    <property type="component" value="Unassembled WGS sequence"/>
</dbReference>
<evidence type="ECO:0000259" key="10">
    <source>
        <dbReference type="PROSITE" id="PS50113"/>
    </source>
</evidence>
<dbReference type="SUPFAM" id="SSF103473">
    <property type="entry name" value="MFS general substrate transporter"/>
    <property type="match status" value="1"/>
</dbReference>
<feature type="domain" description="PAC" evidence="10">
    <location>
        <begin position="453"/>
        <end position="501"/>
    </location>
</feature>
<dbReference type="InterPro" id="IPR035965">
    <property type="entry name" value="PAS-like_dom_sf"/>
</dbReference>
<dbReference type="GO" id="GO:0042128">
    <property type="term" value="P:nitrate assimilation"/>
    <property type="evidence" value="ECO:0007669"/>
    <property type="project" value="UniProtKB-KW"/>
</dbReference>
<evidence type="ECO:0000256" key="3">
    <source>
        <dbReference type="ARBA" id="ARBA00022448"/>
    </source>
</evidence>
<evidence type="ECO:0000256" key="4">
    <source>
        <dbReference type="ARBA" id="ARBA00022692"/>
    </source>
</evidence>
<dbReference type="SUPFAM" id="SSF55785">
    <property type="entry name" value="PYP-like sensor domain (PAS domain)"/>
    <property type="match status" value="1"/>
</dbReference>
<evidence type="ECO:0000256" key="8">
    <source>
        <dbReference type="SAM" id="Phobius"/>
    </source>
</evidence>
<protein>
    <submittedName>
        <fullName evidence="12">Nitrate/nitrite transporter</fullName>
    </submittedName>
</protein>
<keyword evidence="7 8" id="KW-0472">Membrane</keyword>
<dbReference type="CDD" id="cd00130">
    <property type="entry name" value="PAS"/>
    <property type="match status" value="1"/>
</dbReference>
<keyword evidence="6" id="KW-0534">Nitrate assimilation</keyword>
<dbReference type="InterPro" id="IPR036259">
    <property type="entry name" value="MFS_trans_sf"/>
</dbReference>
<feature type="transmembrane region" description="Helical" evidence="8">
    <location>
        <begin position="12"/>
        <end position="31"/>
    </location>
</feature>
<evidence type="ECO:0000259" key="9">
    <source>
        <dbReference type="PROSITE" id="PS50112"/>
    </source>
</evidence>
<gene>
    <name evidence="12" type="ORF">CWS20_13830</name>
</gene>
<keyword evidence="3" id="KW-0813">Transport</keyword>
<dbReference type="SMART" id="SM00086">
    <property type="entry name" value="PAC"/>
    <property type="match status" value="1"/>
</dbReference>
<keyword evidence="13" id="KW-1185">Reference proteome</keyword>
<dbReference type="InterPro" id="IPR011701">
    <property type="entry name" value="MFS"/>
</dbReference>
<feature type="transmembrane region" description="Helical" evidence="8">
    <location>
        <begin position="323"/>
        <end position="348"/>
    </location>
</feature>
<dbReference type="InterPro" id="IPR001610">
    <property type="entry name" value="PAC"/>
</dbReference>
<dbReference type="InterPro" id="IPR044772">
    <property type="entry name" value="NO3_transporter"/>
</dbReference>
<dbReference type="SMART" id="SM00091">
    <property type="entry name" value="PAS"/>
    <property type="match status" value="1"/>
</dbReference>
<sequence>MIKRVQLPLQTMNLVIGFMVWVLISSLLPFIREDIAIPEGKLALVTAVPVILGSILRIPLGYYANQFGARKIFLVSFILLLFPVYYISIADSLIDLIIGGLFLGIGGAVFSVGVTSLPKYYPKERHGFVNGIYGAGNLGTAVTTFAAPVLAVKFGWSATIQIYLVILALFIAANFLLGDKKEPKVKTPLLEQIKGVYKNEKLWLLSLFYFITYGSFVAFTIYLPNFLVSNFTLDKVDAGMRTAGFIVLATAMRPIGGWLADRYHSLIILMFVFGGFTIAALVLSFAPTISWYTIGCLTIALCAGIGNGVIFKLVPMYFQKQAGIVNGIVSAMGGLGGFFPPIILSVLFDMTGHYAIGFMALSEVALASLILVIWMYYQGKMGIAKEVIDHTVEGILVTNKKGQIITVNPAFTEITGYQKNEVIGQNPSILKSGKQSQAFYEDLWQSIENNGFWQGEIWNKRKDGQQYLQWLTISTIKNDAGEVIQYAGMFSDISGREIKKA</sequence>
<evidence type="ECO:0000256" key="1">
    <source>
        <dbReference type="ARBA" id="ARBA00004651"/>
    </source>
</evidence>
<dbReference type="Pfam" id="PF07690">
    <property type="entry name" value="MFS_1"/>
    <property type="match status" value="1"/>
</dbReference>
<evidence type="ECO:0000256" key="2">
    <source>
        <dbReference type="ARBA" id="ARBA00008432"/>
    </source>
</evidence>
<feature type="transmembrane region" description="Helical" evidence="8">
    <location>
        <begin position="72"/>
        <end position="90"/>
    </location>
</feature>
<feature type="transmembrane region" description="Helical" evidence="8">
    <location>
        <begin position="202"/>
        <end position="223"/>
    </location>
</feature>
<dbReference type="AlphaFoldDB" id="A0A2N0ZFK7"/>
<dbReference type="CDD" id="cd17341">
    <property type="entry name" value="MFS_NRT2_like"/>
    <property type="match status" value="1"/>
</dbReference>
<dbReference type="STRING" id="549687.GCA_001636335_01547"/>
<dbReference type="PROSITE" id="PS50850">
    <property type="entry name" value="MFS"/>
    <property type="match status" value="1"/>
</dbReference>
<dbReference type="InterPro" id="IPR000014">
    <property type="entry name" value="PAS"/>
</dbReference>
<dbReference type="GO" id="GO:0015112">
    <property type="term" value="F:nitrate transmembrane transporter activity"/>
    <property type="evidence" value="ECO:0007669"/>
    <property type="project" value="InterPro"/>
</dbReference>
<dbReference type="Pfam" id="PF13426">
    <property type="entry name" value="PAS_9"/>
    <property type="match status" value="1"/>
</dbReference>
<dbReference type="GO" id="GO:0005886">
    <property type="term" value="C:plasma membrane"/>
    <property type="evidence" value="ECO:0007669"/>
    <property type="project" value="UniProtKB-SubCell"/>
</dbReference>
<keyword evidence="4 8" id="KW-0812">Transmembrane</keyword>
<evidence type="ECO:0000256" key="5">
    <source>
        <dbReference type="ARBA" id="ARBA00022989"/>
    </source>
</evidence>
<dbReference type="InterPro" id="IPR020846">
    <property type="entry name" value="MFS_dom"/>
</dbReference>
<keyword evidence="5 8" id="KW-1133">Transmembrane helix</keyword>
<evidence type="ECO:0000313" key="12">
    <source>
        <dbReference type="EMBL" id="PKG28287.1"/>
    </source>
</evidence>
<feature type="transmembrane region" description="Helical" evidence="8">
    <location>
        <begin position="291"/>
        <end position="311"/>
    </location>
</feature>
<feature type="transmembrane region" description="Helical" evidence="8">
    <location>
        <begin position="129"/>
        <end position="152"/>
    </location>
</feature>
<dbReference type="InterPro" id="IPR000700">
    <property type="entry name" value="PAS-assoc_C"/>
</dbReference>
<evidence type="ECO:0000259" key="11">
    <source>
        <dbReference type="PROSITE" id="PS50850"/>
    </source>
</evidence>
<comment type="caution">
    <text evidence="12">The sequence shown here is derived from an EMBL/GenBank/DDBJ whole genome shotgun (WGS) entry which is preliminary data.</text>
</comment>
<feature type="transmembrane region" description="Helical" evidence="8">
    <location>
        <begin position="158"/>
        <end position="177"/>
    </location>
</feature>